<keyword evidence="1" id="KW-0812">Transmembrane</keyword>
<reference evidence="2 3" key="1">
    <citation type="submission" date="2018-03" db="EMBL/GenBank/DDBJ databases">
        <title>Genomic Encyclopedia of Archaeal and Bacterial Type Strains, Phase II (KMG-II): from individual species to whole genera.</title>
        <authorList>
            <person name="Goeker M."/>
        </authorList>
    </citation>
    <scope>NUCLEOTIDE SEQUENCE [LARGE SCALE GENOMIC DNA]</scope>
    <source>
        <strain evidence="2 3">DSM 19711</strain>
    </source>
</reference>
<evidence type="ECO:0000313" key="2">
    <source>
        <dbReference type="EMBL" id="PRY12110.1"/>
    </source>
</evidence>
<dbReference type="RefSeq" id="WP_106213626.1">
    <property type="nucleotide sequence ID" value="NZ_PVZF01000011.1"/>
</dbReference>
<feature type="transmembrane region" description="Helical" evidence="1">
    <location>
        <begin position="52"/>
        <end position="74"/>
    </location>
</feature>
<keyword evidence="3" id="KW-1185">Reference proteome</keyword>
<sequence length="80" mass="8196">MACERRAHRTGPGAVHAEAGTTALFLTGSGLCTTGTLVVARRYGWPGRGRGALPVVNAALLLGGNAIGVPHLALTRALHR</sequence>
<dbReference type="EMBL" id="PVZF01000011">
    <property type="protein sequence ID" value="PRY12110.1"/>
    <property type="molecule type" value="Genomic_DNA"/>
</dbReference>
<protein>
    <submittedName>
        <fullName evidence="2">Uncharacterized protein</fullName>
    </submittedName>
</protein>
<comment type="caution">
    <text evidence="2">The sequence shown here is derived from an EMBL/GenBank/DDBJ whole genome shotgun (WGS) entry which is preliminary data.</text>
</comment>
<gene>
    <name evidence="2" type="ORF">CLV37_11166</name>
</gene>
<organism evidence="2 3">
    <name type="scientific">Kineococcus rhizosphaerae</name>
    <dbReference type="NCBI Taxonomy" id="559628"/>
    <lineage>
        <taxon>Bacteria</taxon>
        <taxon>Bacillati</taxon>
        <taxon>Actinomycetota</taxon>
        <taxon>Actinomycetes</taxon>
        <taxon>Kineosporiales</taxon>
        <taxon>Kineosporiaceae</taxon>
        <taxon>Kineococcus</taxon>
    </lineage>
</organism>
<evidence type="ECO:0000256" key="1">
    <source>
        <dbReference type="SAM" id="Phobius"/>
    </source>
</evidence>
<dbReference type="AlphaFoldDB" id="A0A2T0QZK0"/>
<evidence type="ECO:0000313" key="3">
    <source>
        <dbReference type="Proteomes" id="UP000238083"/>
    </source>
</evidence>
<dbReference type="Proteomes" id="UP000238083">
    <property type="component" value="Unassembled WGS sequence"/>
</dbReference>
<name>A0A2T0QZK0_9ACTN</name>
<accession>A0A2T0QZK0</accession>
<keyword evidence="1" id="KW-1133">Transmembrane helix</keyword>
<proteinExistence type="predicted"/>
<keyword evidence="1" id="KW-0472">Membrane</keyword>